<keyword evidence="4" id="KW-1185">Reference proteome</keyword>
<dbReference type="InterPro" id="IPR054200">
    <property type="entry name" value="DUF6905"/>
</dbReference>
<keyword evidence="2" id="KW-1133">Transmembrane helix</keyword>
<sequence>MKFFRAIIGYFIAGLLVMSIWNGLVDSYGIAGGYMAAIIIIGPMYYLNHYIGLIDIPEDHAFVDMAFGIGVAGIFRDIFMNGFEAFTSTIPTLSLVIIGAIIGGIAAGLIEENMEKEQDKKHAFKPADETPGPKYDGSESNLK</sequence>
<feature type="transmembrane region" description="Helical" evidence="2">
    <location>
        <begin position="30"/>
        <end position="48"/>
    </location>
</feature>
<keyword evidence="2" id="KW-0812">Transmembrane</keyword>
<dbReference type="Pfam" id="PF21846">
    <property type="entry name" value="DUF6905"/>
    <property type="match status" value="1"/>
</dbReference>
<dbReference type="RefSeq" id="WP_072695186.1">
    <property type="nucleotide sequence ID" value="NZ_FOSJ01000049.1"/>
</dbReference>
<feature type="transmembrane region" description="Helical" evidence="2">
    <location>
        <begin position="7"/>
        <end position="24"/>
    </location>
</feature>
<accession>A0A1I4AHM0</accession>
<proteinExistence type="predicted"/>
<feature type="region of interest" description="Disordered" evidence="1">
    <location>
        <begin position="117"/>
        <end position="143"/>
    </location>
</feature>
<reference evidence="4" key="1">
    <citation type="submission" date="2016-10" db="EMBL/GenBank/DDBJ databases">
        <authorList>
            <person name="Varghese N."/>
            <person name="Submissions S."/>
        </authorList>
    </citation>
    <scope>NUCLEOTIDE SEQUENCE [LARGE SCALE GENOMIC DNA]</scope>
    <source>
        <strain evidence="4">DSM 16108</strain>
    </source>
</reference>
<dbReference type="AlphaFoldDB" id="A0A1I4AHM0"/>
<feature type="compositionally biased region" description="Basic and acidic residues" evidence="1">
    <location>
        <begin position="117"/>
        <end position="128"/>
    </location>
</feature>
<feature type="transmembrane region" description="Helical" evidence="2">
    <location>
        <begin position="60"/>
        <end position="79"/>
    </location>
</feature>
<evidence type="ECO:0000256" key="2">
    <source>
        <dbReference type="SAM" id="Phobius"/>
    </source>
</evidence>
<name>A0A1I4AHM0_9LACT</name>
<feature type="transmembrane region" description="Helical" evidence="2">
    <location>
        <begin position="85"/>
        <end position="110"/>
    </location>
</feature>
<evidence type="ECO:0000256" key="1">
    <source>
        <dbReference type="SAM" id="MobiDB-lite"/>
    </source>
</evidence>
<protein>
    <submittedName>
        <fullName evidence="3">Uncharacterized protein</fullName>
    </submittedName>
</protein>
<gene>
    <name evidence="3" type="ORF">SAMN04488569_10494</name>
</gene>
<evidence type="ECO:0000313" key="3">
    <source>
        <dbReference type="EMBL" id="SFK55670.1"/>
    </source>
</evidence>
<dbReference type="EMBL" id="FOSJ01000049">
    <property type="protein sequence ID" value="SFK55670.1"/>
    <property type="molecule type" value="Genomic_DNA"/>
</dbReference>
<evidence type="ECO:0000313" key="4">
    <source>
        <dbReference type="Proteomes" id="UP000199589"/>
    </source>
</evidence>
<dbReference type="Proteomes" id="UP000199589">
    <property type="component" value="Unassembled WGS sequence"/>
</dbReference>
<keyword evidence="2" id="KW-0472">Membrane</keyword>
<organism evidence="3 4">
    <name type="scientific">Marinilactibacillus piezotolerans</name>
    <dbReference type="NCBI Taxonomy" id="258723"/>
    <lineage>
        <taxon>Bacteria</taxon>
        <taxon>Bacillati</taxon>
        <taxon>Bacillota</taxon>
        <taxon>Bacilli</taxon>
        <taxon>Lactobacillales</taxon>
        <taxon>Carnobacteriaceae</taxon>
        <taxon>Marinilactibacillus</taxon>
    </lineage>
</organism>